<dbReference type="PANTHER" id="PTHR10131:SF94">
    <property type="entry name" value="TNF RECEPTOR-ASSOCIATED FACTOR 4"/>
    <property type="match status" value="1"/>
</dbReference>
<dbReference type="Gene3D" id="3.30.40.10">
    <property type="entry name" value="Zinc/RING finger domain, C3HC4 (zinc finger)"/>
    <property type="match status" value="1"/>
</dbReference>
<evidence type="ECO:0000256" key="2">
    <source>
        <dbReference type="SAM" id="MobiDB-lite"/>
    </source>
</evidence>
<keyword evidence="3" id="KW-1133">Transmembrane helix</keyword>
<dbReference type="SUPFAM" id="SSF49599">
    <property type="entry name" value="TRAF domain-like"/>
    <property type="match status" value="1"/>
</dbReference>
<dbReference type="OrthoDB" id="6270329at2759"/>
<feature type="region of interest" description="Disordered" evidence="2">
    <location>
        <begin position="303"/>
        <end position="407"/>
    </location>
</feature>
<dbReference type="Proteomes" id="UP000030640">
    <property type="component" value="Unassembled WGS sequence"/>
</dbReference>
<feature type="transmembrane region" description="Helical" evidence="3">
    <location>
        <begin position="505"/>
        <end position="524"/>
    </location>
</feature>
<keyword evidence="3" id="KW-0812">Transmembrane</keyword>
<dbReference type="PROSITE" id="PS50089">
    <property type="entry name" value="ZF_RING_2"/>
    <property type="match status" value="1"/>
</dbReference>
<evidence type="ECO:0000313" key="6">
    <source>
        <dbReference type="Proteomes" id="UP000030640"/>
    </source>
</evidence>
<protein>
    <recommendedName>
        <fullName evidence="4">RING-type domain-containing protein</fullName>
    </recommendedName>
</protein>
<dbReference type="PANTHER" id="PTHR10131">
    <property type="entry name" value="TNF RECEPTOR ASSOCIATED FACTOR"/>
    <property type="match status" value="1"/>
</dbReference>
<dbReference type="SUPFAM" id="SSF57850">
    <property type="entry name" value="RING/U-box"/>
    <property type="match status" value="1"/>
</dbReference>
<organism evidence="5 6">
    <name type="scientific">Plasmodium inui San Antonio 1</name>
    <dbReference type="NCBI Taxonomy" id="1237626"/>
    <lineage>
        <taxon>Eukaryota</taxon>
        <taxon>Sar</taxon>
        <taxon>Alveolata</taxon>
        <taxon>Apicomplexa</taxon>
        <taxon>Aconoidasida</taxon>
        <taxon>Haemosporida</taxon>
        <taxon>Plasmodiidae</taxon>
        <taxon>Plasmodium</taxon>
        <taxon>Plasmodium (Plasmodium)</taxon>
    </lineage>
</organism>
<feature type="transmembrane region" description="Helical" evidence="3">
    <location>
        <begin position="476"/>
        <end position="499"/>
    </location>
</feature>
<dbReference type="GO" id="GO:0008270">
    <property type="term" value="F:zinc ion binding"/>
    <property type="evidence" value="ECO:0007669"/>
    <property type="project" value="UniProtKB-KW"/>
</dbReference>
<feature type="compositionally biased region" description="Basic residues" evidence="2">
    <location>
        <begin position="371"/>
        <end position="390"/>
    </location>
</feature>
<keyword evidence="1" id="KW-0862">Zinc</keyword>
<sequence>MSVLSLFHIGSPFLRTNCPEEKKIYENFICSVCLDICHTPVVTVCNHVCCYKCLYYSLLHKRKCPICKQAIRNNELKRLAGKRKRDYEQLRIRCNLCNDELKIKNYEKHLQYCKYKRCKNYMLGCDYYDKRNKLKVHEEECEHRLIRCSSCYSLFYYKNRIFILTLKEKYEFNVRCTYTYYSFYYNLLMNTNFNFFSYNKYMTNKYFSCDNYLSRKLSVLRSFQHTLDRFVCNSPPGQRIPTIDRSNGVPTQSSGASIQSENNLFNNAVNSGPTISYRGRATGASELEVERSEANCQRLLNFSPPSGWVADDGPAPPLRTSRLANANTGGSEEGESDESDNSGEADKLEEITRASQASQSSSTDHSNGCRRSSHSHRSNRPHRANRPRGAKRNDPPSGGNNSSEEESLNILPLRKNFSFKDKSSKDIMVIIKELFQFDNIDMSNLFVHDDEEFLLCDKNCFKSTIKNLKNELEKSLVLLYFCCCVGMPAMFTLGCMSYIATKGLFKFSFLLASTFISFSQRLFFKFFYR</sequence>
<dbReference type="EMBL" id="KI965466">
    <property type="protein sequence ID" value="EUD67437.1"/>
    <property type="molecule type" value="Genomic_DNA"/>
</dbReference>
<feature type="domain" description="RING-type" evidence="4">
    <location>
        <begin position="30"/>
        <end position="68"/>
    </location>
</feature>
<dbReference type="InterPro" id="IPR001841">
    <property type="entry name" value="Znf_RING"/>
</dbReference>
<evidence type="ECO:0000256" key="3">
    <source>
        <dbReference type="SAM" id="Phobius"/>
    </source>
</evidence>
<dbReference type="SMART" id="SM00184">
    <property type="entry name" value="RING"/>
    <property type="match status" value="1"/>
</dbReference>
<feature type="compositionally biased region" description="Low complexity" evidence="2">
    <location>
        <begin position="395"/>
        <end position="407"/>
    </location>
</feature>
<keyword evidence="1" id="KW-0479">Metal-binding</keyword>
<keyword evidence="1" id="KW-0863">Zinc-finger</keyword>
<feature type="compositionally biased region" description="Acidic residues" evidence="2">
    <location>
        <begin position="332"/>
        <end position="343"/>
    </location>
</feature>
<reference evidence="5 6" key="1">
    <citation type="submission" date="2013-02" db="EMBL/GenBank/DDBJ databases">
        <title>The Genome Sequence of Plasmodium inui San Antonio 1.</title>
        <authorList>
            <consortium name="The Broad Institute Genome Sequencing Platform"/>
            <consortium name="The Broad Institute Genome Sequencing Center for Infectious Disease"/>
            <person name="Neafsey D."/>
            <person name="Cheeseman I."/>
            <person name="Volkman S."/>
            <person name="Adams J."/>
            <person name="Walker B."/>
            <person name="Young S.K."/>
            <person name="Zeng Q."/>
            <person name="Gargeya S."/>
            <person name="Fitzgerald M."/>
            <person name="Haas B."/>
            <person name="Abouelleil A."/>
            <person name="Alvarado L."/>
            <person name="Arachchi H.M."/>
            <person name="Berlin A.M."/>
            <person name="Chapman S.B."/>
            <person name="Dewar J."/>
            <person name="Goldberg J."/>
            <person name="Griggs A."/>
            <person name="Gujja S."/>
            <person name="Hansen M."/>
            <person name="Howarth C."/>
            <person name="Imamovic A."/>
            <person name="Larimer J."/>
            <person name="McCowan C."/>
            <person name="Murphy C."/>
            <person name="Neiman D."/>
            <person name="Pearson M."/>
            <person name="Priest M."/>
            <person name="Roberts A."/>
            <person name="Saif S."/>
            <person name="Shea T."/>
            <person name="Sisk P."/>
            <person name="Sykes S."/>
            <person name="Wortman J."/>
            <person name="Nusbaum C."/>
            <person name="Birren B."/>
        </authorList>
    </citation>
    <scope>NUCLEOTIDE SEQUENCE [LARGE SCALE GENOMIC DNA]</scope>
    <source>
        <strain evidence="5 6">San Antonio 1</strain>
    </source>
</reference>
<evidence type="ECO:0000256" key="1">
    <source>
        <dbReference type="PROSITE-ProRule" id="PRU00175"/>
    </source>
</evidence>
<gene>
    <name evidence="5" type="ORF">C922_02143</name>
</gene>
<dbReference type="RefSeq" id="XP_008815964.1">
    <property type="nucleotide sequence ID" value="XM_008817742.1"/>
</dbReference>
<dbReference type="InterPro" id="IPR013083">
    <property type="entry name" value="Znf_RING/FYVE/PHD"/>
</dbReference>
<evidence type="ECO:0000313" key="5">
    <source>
        <dbReference type="EMBL" id="EUD67437.1"/>
    </source>
</evidence>
<keyword evidence="3" id="KW-0472">Membrane</keyword>
<dbReference type="GeneID" id="20037417"/>
<evidence type="ECO:0000259" key="4">
    <source>
        <dbReference type="PROSITE" id="PS50089"/>
    </source>
</evidence>
<proteinExistence type="predicted"/>
<dbReference type="AlphaFoldDB" id="W7A2I8"/>
<dbReference type="VEuPathDB" id="PlasmoDB:C922_02143"/>
<name>W7A2I8_9APIC</name>
<keyword evidence="6" id="KW-1185">Reference proteome</keyword>
<accession>W7A2I8</accession>